<evidence type="ECO:0000313" key="14">
    <source>
        <dbReference type="Proteomes" id="UP000053617"/>
    </source>
</evidence>
<evidence type="ECO:0000256" key="8">
    <source>
        <dbReference type="ARBA" id="ARBA00022989"/>
    </source>
</evidence>
<dbReference type="UniPathway" id="UPA00378"/>
<dbReference type="InterPro" id="IPR005599">
    <property type="entry name" value="GPI_mannosylTrfase"/>
</dbReference>
<dbReference type="VEuPathDB" id="FungiDB:Z518_09454"/>
<keyword evidence="4 12" id="KW-0328">Glycosyltransferase</keyword>
<name>A0A0D2GTR7_9EURO</name>
<gene>
    <name evidence="13" type="ORF">Z518_09454</name>
</gene>
<comment type="catalytic activity">
    <reaction evidence="11">
        <text>an alpha-D-Man-(1-&gt;2)-alpha-D-Man-(1-&gt;2)-alpha-D-Man-(1-&gt;3)-[alpha-D-Man-(1-&gt;2)-alpha-D-Man-(1-&gt;3)-alpha-D-Man-(1-&gt;6)]-beta-D-Man-(1-&gt;4)-beta-D-GlcNAc-(1-&gt;4)-alpha-D-GlcNAc-diphospho-di-trans,poly-cis-dolichol + a di-trans,poly-cis-dolichyl beta-D-mannosyl phosphate = an alpha-D-Man-(1-&gt;2)-alpha-D-Man-(1-&gt;2)-alpha-D-Man-(1-&gt;3)-[alpha-D-Man-(1-&gt;2)-alpha-D-Man-(1-&gt;3)-[alpha-D-Man-(1-&gt;6)]-alpha-D-Man-(1-&gt;6)]-beta-D-Man-(1-&gt;4)-beta-D-GlcNAc-(1-&gt;4)-alpha-D-GlcNAc-diphospho-di-trans,poly-cis-dolichol + a di-trans,poly-cis-dolichyl phosphate + H(+)</text>
        <dbReference type="Rhea" id="RHEA:29535"/>
        <dbReference type="Rhea" id="RHEA-COMP:19498"/>
        <dbReference type="Rhea" id="RHEA-COMP:19501"/>
        <dbReference type="Rhea" id="RHEA-COMP:19518"/>
        <dbReference type="Rhea" id="RHEA-COMP:19519"/>
        <dbReference type="ChEBI" id="CHEBI:15378"/>
        <dbReference type="ChEBI" id="CHEBI:57683"/>
        <dbReference type="ChEBI" id="CHEBI:58211"/>
        <dbReference type="ChEBI" id="CHEBI:132517"/>
        <dbReference type="ChEBI" id="CHEBI:132519"/>
        <dbReference type="EC" id="2.4.1.260"/>
    </reaction>
    <physiologicalReaction direction="left-to-right" evidence="11">
        <dbReference type="Rhea" id="RHEA:29536"/>
    </physiologicalReaction>
</comment>
<evidence type="ECO:0000256" key="2">
    <source>
        <dbReference type="ARBA" id="ARBA00004922"/>
    </source>
</evidence>
<evidence type="ECO:0000256" key="9">
    <source>
        <dbReference type="ARBA" id="ARBA00023136"/>
    </source>
</evidence>
<comment type="subcellular location">
    <subcellularLocation>
        <location evidence="1 12">Endoplasmic reticulum membrane</location>
        <topology evidence="1 12">Multi-pass membrane protein</topology>
    </subcellularLocation>
</comment>
<feature type="transmembrane region" description="Helical" evidence="12">
    <location>
        <begin position="68"/>
        <end position="87"/>
    </location>
</feature>
<evidence type="ECO:0000256" key="7">
    <source>
        <dbReference type="ARBA" id="ARBA00022824"/>
    </source>
</evidence>
<dbReference type="Pfam" id="PF03901">
    <property type="entry name" value="Glyco_transf_22"/>
    <property type="match status" value="1"/>
</dbReference>
<evidence type="ECO:0000256" key="5">
    <source>
        <dbReference type="ARBA" id="ARBA00022679"/>
    </source>
</evidence>
<feature type="transmembrane region" description="Helical" evidence="12">
    <location>
        <begin position="344"/>
        <end position="365"/>
    </location>
</feature>
<dbReference type="OrthoDB" id="19039at2759"/>
<evidence type="ECO:0000256" key="11">
    <source>
        <dbReference type="ARBA" id="ARBA00048899"/>
    </source>
</evidence>
<dbReference type="RefSeq" id="XP_013268864.1">
    <property type="nucleotide sequence ID" value="XM_013413410.1"/>
</dbReference>
<protein>
    <recommendedName>
        <fullName evidence="12">Mannosyltransferase</fullName>
        <ecNumber evidence="12">2.4.1.-</ecNumber>
    </recommendedName>
</protein>
<evidence type="ECO:0000256" key="12">
    <source>
        <dbReference type="RuleBase" id="RU363075"/>
    </source>
</evidence>
<keyword evidence="6 12" id="KW-0812">Transmembrane</keyword>
<reference evidence="13 14" key="1">
    <citation type="submission" date="2015-01" db="EMBL/GenBank/DDBJ databases">
        <title>The Genome Sequence of Rhinocladiella mackenzie CBS 650.93.</title>
        <authorList>
            <consortium name="The Broad Institute Genomics Platform"/>
            <person name="Cuomo C."/>
            <person name="de Hoog S."/>
            <person name="Gorbushina A."/>
            <person name="Stielow B."/>
            <person name="Teixiera M."/>
            <person name="Abouelleil A."/>
            <person name="Chapman S.B."/>
            <person name="Priest M."/>
            <person name="Young S.K."/>
            <person name="Wortman J."/>
            <person name="Nusbaum C."/>
            <person name="Birren B."/>
        </authorList>
    </citation>
    <scope>NUCLEOTIDE SEQUENCE [LARGE SCALE GENOMIC DNA]</scope>
    <source>
        <strain evidence="13 14">CBS 650.93</strain>
    </source>
</reference>
<feature type="transmembrane region" description="Helical" evidence="12">
    <location>
        <begin position="296"/>
        <end position="313"/>
    </location>
</feature>
<feature type="transmembrane region" description="Helical" evidence="12">
    <location>
        <begin position="371"/>
        <end position="395"/>
    </location>
</feature>
<dbReference type="PANTHER" id="PTHR22760:SF1">
    <property type="entry name" value="DOL-P-MAN:MAN(7)GLCNAC(2)-PP-DOL ALPHA-1,6-MANNOSYLTRANSFERASE"/>
    <property type="match status" value="1"/>
</dbReference>
<keyword evidence="7 12" id="KW-0256">Endoplasmic reticulum</keyword>
<feature type="transmembrane region" description="Helical" evidence="12">
    <location>
        <begin position="6"/>
        <end position="24"/>
    </location>
</feature>
<dbReference type="STRING" id="1442369.A0A0D2GTR7"/>
<organism evidence="13 14">
    <name type="scientific">Rhinocladiella mackenziei CBS 650.93</name>
    <dbReference type="NCBI Taxonomy" id="1442369"/>
    <lineage>
        <taxon>Eukaryota</taxon>
        <taxon>Fungi</taxon>
        <taxon>Dikarya</taxon>
        <taxon>Ascomycota</taxon>
        <taxon>Pezizomycotina</taxon>
        <taxon>Eurotiomycetes</taxon>
        <taxon>Chaetothyriomycetidae</taxon>
        <taxon>Chaetothyriales</taxon>
        <taxon>Herpotrichiellaceae</taxon>
        <taxon>Rhinocladiella</taxon>
    </lineage>
</organism>
<evidence type="ECO:0000256" key="3">
    <source>
        <dbReference type="ARBA" id="ARBA00007063"/>
    </source>
</evidence>
<dbReference type="HOGENOM" id="CLU_008917_4_1_1"/>
<dbReference type="EC" id="2.4.1.-" evidence="12"/>
<dbReference type="Proteomes" id="UP000053617">
    <property type="component" value="Unassembled WGS sequence"/>
</dbReference>
<comment type="pathway">
    <text evidence="2">Protein modification; protein glycosylation.</text>
</comment>
<accession>A0A0D2GTR7</accession>
<keyword evidence="5" id="KW-0808">Transferase</keyword>
<evidence type="ECO:0000256" key="6">
    <source>
        <dbReference type="ARBA" id="ARBA00022692"/>
    </source>
</evidence>
<dbReference type="GO" id="GO:0005789">
    <property type="term" value="C:endoplasmic reticulum membrane"/>
    <property type="evidence" value="ECO:0007669"/>
    <property type="project" value="UniProtKB-SubCell"/>
</dbReference>
<feature type="transmembrane region" description="Helical" evidence="12">
    <location>
        <begin position="223"/>
        <end position="244"/>
    </location>
</feature>
<feature type="transmembrane region" description="Helical" evidence="12">
    <location>
        <begin position="150"/>
        <end position="167"/>
    </location>
</feature>
<keyword evidence="14" id="KW-1185">Reference proteome</keyword>
<dbReference type="GO" id="GO:0052917">
    <property type="term" value="F:dol-P-Man:Man(7)GlcNAc(2)-PP-Dol alpha-1,6-mannosyltransferase activity"/>
    <property type="evidence" value="ECO:0007669"/>
    <property type="project" value="UniProtKB-EC"/>
</dbReference>
<dbReference type="GeneID" id="25297525"/>
<evidence type="ECO:0000256" key="1">
    <source>
        <dbReference type="ARBA" id="ARBA00004477"/>
    </source>
</evidence>
<feature type="transmembrane region" description="Helical" evidence="12">
    <location>
        <begin position="99"/>
        <end position="117"/>
    </location>
</feature>
<keyword evidence="9 12" id="KW-0472">Membrane</keyword>
<dbReference type="PANTHER" id="PTHR22760">
    <property type="entry name" value="GLYCOSYLTRANSFERASE"/>
    <property type="match status" value="1"/>
</dbReference>
<dbReference type="EMBL" id="KN847481">
    <property type="protein sequence ID" value="KIX01728.1"/>
    <property type="molecule type" value="Genomic_DNA"/>
</dbReference>
<dbReference type="GO" id="GO:0006487">
    <property type="term" value="P:protein N-linked glycosylation"/>
    <property type="evidence" value="ECO:0007669"/>
    <property type="project" value="TreeGrafter"/>
</dbReference>
<evidence type="ECO:0000313" key="13">
    <source>
        <dbReference type="EMBL" id="KIX01728.1"/>
    </source>
</evidence>
<keyword evidence="8 12" id="KW-1133">Transmembrane helix</keyword>
<comment type="similarity">
    <text evidence="3 12">Belongs to the glycosyltransferase 22 family.</text>
</comment>
<evidence type="ECO:0000256" key="10">
    <source>
        <dbReference type="ARBA" id="ARBA00044721"/>
    </source>
</evidence>
<sequence length="614" mass="69276">MVRFEIWQVSYLFFPALILLHLYISPYTKVEESFNIQAVHDILKYGVPTHNVYLRLKAQYDHMTFPGAVPRTFIGALVLATLAKPFILYGSLDGERQQLLVRAILGLFNAVALIRYASGVRRAYGKVAAAWYTFLQASQFHIMYYSSRTLPNMFAFGISTLALRFLLPDDQTILAVRIKRGKLAFYLLTLATVIFRSELALLLASHCLYMICKSSSLSSAFRLVRIVFLPAILAATIAGLLLTVSIDTFFWQSRTWLWPELAAFLSNVFPSNDRLGASAWGTSPWHWYFTSALPRLVVNPFLLLLIPWAILTLPVLDPAIIDLVVPSLTYAGLYSILPHKETRFLFPIVPPLTAALSLCVQYMSIRRGRSLFYFLATHTLIISMILTTLFSHALLLPLSAQTYPGGQALSSLHTLSLDYGPQPQIRVHLTNLALQTGVTHFLETPSSKLHARPVFALPGSPDGRKPTITSTRRTQWVYDKSDNSTEFLMPQFWNRFDYVVVEDPSHVIGAWDVVDKVPGTGRPRILHPDIGRGMLVLGPKSQRREADGLSRMMDTIYGEGGKWVYGVLHDILREGYGVEHVLGNSWSWTKGWWLHWGLETKLYILKRAEGGIET</sequence>
<dbReference type="AlphaFoldDB" id="A0A0D2GTR7"/>
<feature type="transmembrane region" description="Helical" evidence="12">
    <location>
        <begin position="183"/>
        <end position="211"/>
    </location>
</feature>
<proteinExistence type="inferred from homology"/>
<comment type="function">
    <text evidence="10">Mannosyltransferase that operates in the biosynthetic pathway of dolichol-linked oligosaccharides, the glycan precursors employed in protein asparagine (N)-glycosylation. The assembly of dolichol-linked oligosaccharides begins on the cytosolic side of the endoplasmic reticulum membrane and finishes in its lumen. The sequential addition of sugars to dolichol pyrophosphate produces dolichol-linked oligosaccharides containing fourteen sugars, including two GlcNAcs, nine mannoses and three glucoses. Once assembled, the oligosaccharide is transferred from the lipid to nascent proteins by oligosaccharyltransferases. In the lumen of the endoplasmic reticulum, adds the eighth mannose residue in an alpha-1,6 linkage onto Man(7)GlcNAc(2)-PP-dolichol to produce Man(8)GlcNAc(2)-PP-dolichol.</text>
</comment>
<evidence type="ECO:0000256" key="4">
    <source>
        <dbReference type="ARBA" id="ARBA00022676"/>
    </source>
</evidence>